<gene>
    <name evidence="2" type="ORF">MAIC_12410</name>
</gene>
<evidence type="ECO:0000313" key="2">
    <source>
        <dbReference type="EMBL" id="BBX06438.1"/>
    </source>
</evidence>
<evidence type="ECO:0000256" key="1">
    <source>
        <dbReference type="SAM" id="MobiDB-lite"/>
    </source>
</evidence>
<keyword evidence="3" id="KW-1185">Reference proteome</keyword>
<evidence type="ECO:0000313" key="3">
    <source>
        <dbReference type="Proteomes" id="UP000467327"/>
    </source>
</evidence>
<dbReference type="AlphaFoldDB" id="A0AAD1MAI3"/>
<name>A0AAD1MAI3_9MYCO</name>
<protein>
    <recommendedName>
        <fullName evidence="4">Primosomal protein</fullName>
    </recommendedName>
</protein>
<reference evidence="2 3" key="1">
    <citation type="journal article" date="2019" name="Emerg. Microbes Infect.">
        <title>Comprehensive subspecies identification of 175 nontuberculous mycobacteria species based on 7547 genomic profiles.</title>
        <authorList>
            <person name="Matsumoto Y."/>
            <person name="Kinjo T."/>
            <person name="Motooka D."/>
            <person name="Nabeya D."/>
            <person name="Jung N."/>
            <person name="Uechi K."/>
            <person name="Horii T."/>
            <person name="Iida T."/>
            <person name="Fujita J."/>
            <person name="Nakamura S."/>
        </authorList>
    </citation>
    <scope>NUCLEOTIDE SEQUENCE [LARGE SCALE GENOMIC DNA]</scope>
    <source>
        <strain evidence="2 3">JCM 6376</strain>
    </source>
</reference>
<dbReference type="RefSeq" id="WP_115316753.1">
    <property type="nucleotide sequence ID" value="NZ_AP022561.1"/>
</dbReference>
<evidence type="ECO:0008006" key="4">
    <source>
        <dbReference type="Google" id="ProtNLM"/>
    </source>
</evidence>
<dbReference type="EMBL" id="AP022561">
    <property type="protein sequence ID" value="BBX06438.1"/>
    <property type="molecule type" value="Genomic_DNA"/>
</dbReference>
<dbReference type="KEGG" id="maic:MAIC_12410"/>
<dbReference type="Proteomes" id="UP000467327">
    <property type="component" value="Chromosome"/>
</dbReference>
<feature type="region of interest" description="Disordered" evidence="1">
    <location>
        <begin position="191"/>
        <end position="234"/>
    </location>
</feature>
<sequence>MAELVPVRVGVTAGDLYTLWAPRWREGGDEWEAFLGKDDDLFAFESVADLAAFVRTNTDNDLTDHPAWKDLTQANAHKLQPAADREVDLVVVEELLSEKPTEEAVTALANTMAVVSSIGSVCELPAVTRFFNGNPNLGLLSGGYEQFSGKPGLKRWRVVGDIVARGWDSVLAAIDDVITVPEVDERAAKLAADELEEPYEEEIDSSAEADAEMDADDSGDDESTAAEADERAPQDGVVLGSQEDFWAEVGIDPVRIQASSGTFYTLRCYFDDRPIFLGRNGRISVFTSERALARYLADEHDHDLSDLSTYDDIRTAATDGSLRVDVTEDNIYVLTGLSDDIADGPDALDHDQLELAVELVRDVGEYSEEETVDKLLAEDRPLGKLVDYVLDPEENSRPAGPYTAAVKEWDEIERFVESRLRRE</sequence>
<organism evidence="2 3">
    <name type="scientific">Mycolicibacterium aichiense</name>
    <dbReference type="NCBI Taxonomy" id="1799"/>
    <lineage>
        <taxon>Bacteria</taxon>
        <taxon>Bacillati</taxon>
        <taxon>Actinomycetota</taxon>
        <taxon>Actinomycetes</taxon>
        <taxon>Mycobacteriales</taxon>
        <taxon>Mycobacteriaceae</taxon>
        <taxon>Mycolicibacterium</taxon>
    </lineage>
</organism>
<accession>A0AAD1MAI3</accession>
<feature type="compositionally biased region" description="Acidic residues" evidence="1">
    <location>
        <begin position="193"/>
        <end position="224"/>
    </location>
</feature>
<proteinExistence type="predicted"/>